<dbReference type="EC" id="2.7.-.-" evidence="7"/>
<dbReference type="SUPFAM" id="SSF56104">
    <property type="entry name" value="SAICAR synthase-like"/>
    <property type="match status" value="1"/>
</dbReference>
<evidence type="ECO:0000313" key="9">
    <source>
        <dbReference type="EMBL" id="KAK5896944.1"/>
    </source>
</evidence>
<gene>
    <name evidence="9" type="ORF">CesoFtcFv8_010054</name>
</gene>
<dbReference type="Pfam" id="PF03770">
    <property type="entry name" value="IPK"/>
    <property type="match status" value="1"/>
</dbReference>
<feature type="compositionally biased region" description="Basic and acidic residues" evidence="8">
    <location>
        <begin position="163"/>
        <end position="179"/>
    </location>
</feature>
<dbReference type="PANTHER" id="PTHR12400:SF77">
    <property type="entry name" value="KINASE"/>
    <property type="match status" value="1"/>
</dbReference>
<evidence type="ECO:0000256" key="8">
    <source>
        <dbReference type="SAM" id="MobiDB-lite"/>
    </source>
</evidence>
<feature type="region of interest" description="Disordered" evidence="8">
    <location>
        <begin position="88"/>
        <end position="131"/>
    </location>
</feature>
<organism evidence="9 10">
    <name type="scientific">Champsocephalus esox</name>
    <name type="common">pike icefish</name>
    <dbReference type="NCBI Taxonomy" id="159716"/>
    <lineage>
        <taxon>Eukaryota</taxon>
        <taxon>Metazoa</taxon>
        <taxon>Chordata</taxon>
        <taxon>Craniata</taxon>
        <taxon>Vertebrata</taxon>
        <taxon>Euteleostomi</taxon>
        <taxon>Actinopterygii</taxon>
        <taxon>Neopterygii</taxon>
        <taxon>Teleostei</taxon>
        <taxon>Neoteleostei</taxon>
        <taxon>Acanthomorphata</taxon>
        <taxon>Eupercaria</taxon>
        <taxon>Perciformes</taxon>
        <taxon>Notothenioidei</taxon>
        <taxon>Channichthyidae</taxon>
        <taxon>Champsocephalus</taxon>
    </lineage>
</organism>
<dbReference type="Proteomes" id="UP001335648">
    <property type="component" value="Unassembled WGS sequence"/>
</dbReference>
<sequence>MRERCSSLTVTVLSNRWQTQVSTCVHGVVVHTYALTLDREMDVMTDDNYMEGMEMETENNPTMDTDFSSDKTYQHLTIREGTSSSCRRVKVRSRPRLQSTKSFPPYSQCIGGLGEDGDGDDELSQSSDVMREDRNDVCQGTERNIELIPRCARDEVKEQWRMRRKERVGGRGEDTDGLERWSGNRRVEEKSECEDKEMEGGTNSKWQHCRGRNCSFEIEEVDEERKTSSEGENEGSGESQERRDGEAEELIGIKEGSTTHQWSSPHPILSKLLHSSSSTSSSSSINFSSAESDEVFSEGEDVGSKRRAFRKSRSWKTYLTMMHWSLRRQGSWVQLAGHQGNFQLSEGGEVLKLYCEVEAKCLDSLMIDALRPFVPQYHGCVTRGEHCYIRLEDLLSGLRRPVIMDCKMGVRTYQEEEVVKTQTKATLRSDMYQKMVKVDPSAPSVEEHEQKAVTKSRYLQWRDTTSSTSTLGFRIEGVMMEDGSVQRDFRKILTLAKVTEAMLYFTRSQLDILKAYHSRLLALSEALKNSLFFRSHEVIGSSLLFVHDHSSKASVWMIDFGKTTPLPDRLELRHNIPWAEGSREDGYLIGLTSLIASLSQAISVASSQQEDSCGEEQSVA</sequence>
<evidence type="ECO:0000313" key="10">
    <source>
        <dbReference type="Proteomes" id="UP001335648"/>
    </source>
</evidence>
<dbReference type="PANTHER" id="PTHR12400">
    <property type="entry name" value="INOSITOL POLYPHOSPHATE KINASE"/>
    <property type="match status" value="1"/>
</dbReference>
<comment type="caution">
    <text evidence="9">The sequence shown here is derived from an EMBL/GenBank/DDBJ whole genome shotgun (WGS) entry which is preliminary data.</text>
</comment>
<dbReference type="GO" id="GO:0046854">
    <property type="term" value="P:phosphatidylinositol phosphate biosynthetic process"/>
    <property type="evidence" value="ECO:0007669"/>
    <property type="project" value="TreeGrafter"/>
</dbReference>
<dbReference type="GO" id="GO:0032958">
    <property type="term" value="P:inositol phosphate biosynthetic process"/>
    <property type="evidence" value="ECO:0007669"/>
    <property type="project" value="InterPro"/>
</dbReference>
<evidence type="ECO:0000256" key="2">
    <source>
        <dbReference type="ARBA" id="ARBA00022679"/>
    </source>
</evidence>
<evidence type="ECO:0000256" key="7">
    <source>
        <dbReference type="RuleBase" id="RU363090"/>
    </source>
</evidence>
<comment type="catalytic activity">
    <reaction evidence="6">
        <text>1D-myo-inositol 1,4,5-trisphosphate + ATP = 1D-myo-inositol 1,3,4,5-tetrakisphosphate + ADP + H(+)</text>
        <dbReference type="Rhea" id="RHEA:11020"/>
        <dbReference type="ChEBI" id="CHEBI:15378"/>
        <dbReference type="ChEBI" id="CHEBI:30616"/>
        <dbReference type="ChEBI" id="CHEBI:57895"/>
        <dbReference type="ChEBI" id="CHEBI:203600"/>
        <dbReference type="ChEBI" id="CHEBI:456216"/>
        <dbReference type="EC" id="2.7.1.127"/>
    </reaction>
    <physiologicalReaction direction="left-to-right" evidence="6">
        <dbReference type="Rhea" id="RHEA:11021"/>
    </physiologicalReaction>
</comment>
<reference evidence="9 10" key="1">
    <citation type="journal article" date="2023" name="Mol. Biol. Evol.">
        <title>Genomics of Secondarily Temperate Adaptation in the Only Non-Antarctic Icefish.</title>
        <authorList>
            <person name="Rivera-Colon A.G."/>
            <person name="Rayamajhi N."/>
            <person name="Minhas B.F."/>
            <person name="Madrigal G."/>
            <person name="Bilyk K.T."/>
            <person name="Yoon V."/>
            <person name="Hune M."/>
            <person name="Gregory S."/>
            <person name="Cheng C.H.C."/>
            <person name="Catchen J.M."/>
        </authorList>
    </citation>
    <scope>NUCLEOTIDE SEQUENCE [LARGE SCALE GENOMIC DNA]</scope>
    <source>
        <strain evidence="9">JC2023a</strain>
    </source>
</reference>
<dbReference type="GO" id="GO:0005524">
    <property type="term" value="F:ATP binding"/>
    <property type="evidence" value="ECO:0007669"/>
    <property type="project" value="UniProtKB-KW"/>
</dbReference>
<accession>A0AAN8GYS9</accession>
<dbReference type="EMBL" id="JAULUE010002053">
    <property type="protein sequence ID" value="KAK5896944.1"/>
    <property type="molecule type" value="Genomic_DNA"/>
</dbReference>
<feature type="region of interest" description="Disordered" evidence="8">
    <location>
        <begin position="220"/>
        <end position="246"/>
    </location>
</feature>
<comment type="similarity">
    <text evidence="1 7">Belongs to the inositol phosphokinase (IPK) family.</text>
</comment>
<evidence type="ECO:0000256" key="1">
    <source>
        <dbReference type="ARBA" id="ARBA00007374"/>
    </source>
</evidence>
<dbReference type="GO" id="GO:0000828">
    <property type="term" value="F:inositol hexakisphosphate kinase activity"/>
    <property type="evidence" value="ECO:0007669"/>
    <property type="project" value="TreeGrafter"/>
</dbReference>
<evidence type="ECO:0000256" key="6">
    <source>
        <dbReference type="ARBA" id="ARBA00051963"/>
    </source>
</evidence>
<dbReference type="GO" id="GO:0008440">
    <property type="term" value="F:inositol-1,4,5-trisphosphate 3-kinase activity"/>
    <property type="evidence" value="ECO:0007669"/>
    <property type="project" value="UniProtKB-EC"/>
</dbReference>
<name>A0AAN8GYS9_9TELE</name>
<proteinExistence type="inferred from homology"/>
<keyword evidence="5" id="KW-0067">ATP-binding</keyword>
<feature type="region of interest" description="Disordered" evidence="8">
    <location>
        <begin position="163"/>
        <end position="207"/>
    </location>
</feature>
<dbReference type="GO" id="GO:0005634">
    <property type="term" value="C:nucleus"/>
    <property type="evidence" value="ECO:0007669"/>
    <property type="project" value="TreeGrafter"/>
</dbReference>
<keyword evidence="4 7" id="KW-0418">Kinase</keyword>
<dbReference type="InterPro" id="IPR005522">
    <property type="entry name" value="IPK"/>
</dbReference>
<evidence type="ECO:0000256" key="3">
    <source>
        <dbReference type="ARBA" id="ARBA00022741"/>
    </source>
</evidence>
<keyword evidence="3" id="KW-0547">Nucleotide-binding</keyword>
<dbReference type="FunFam" id="3.30.470.160:FF:000001">
    <property type="entry name" value="Kinase"/>
    <property type="match status" value="1"/>
</dbReference>
<dbReference type="Gene3D" id="3.30.470.160">
    <property type="entry name" value="Inositol polyphosphate kinase"/>
    <property type="match status" value="1"/>
</dbReference>
<evidence type="ECO:0000256" key="5">
    <source>
        <dbReference type="ARBA" id="ARBA00022840"/>
    </source>
</evidence>
<dbReference type="GO" id="GO:0005737">
    <property type="term" value="C:cytoplasm"/>
    <property type="evidence" value="ECO:0007669"/>
    <property type="project" value="TreeGrafter"/>
</dbReference>
<evidence type="ECO:0000256" key="4">
    <source>
        <dbReference type="ARBA" id="ARBA00022777"/>
    </source>
</evidence>
<keyword evidence="10" id="KW-1185">Reference proteome</keyword>
<dbReference type="AlphaFoldDB" id="A0AAN8GYS9"/>
<keyword evidence="2 7" id="KW-0808">Transferase</keyword>
<protein>
    <recommendedName>
        <fullName evidence="7">Kinase</fullName>
        <ecNumber evidence="7">2.7.-.-</ecNumber>
    </recommendedName>
</protein>
<dbReference type="InterPro" id="IPR038286">
    <property type="entry name" value="IPK_sf"/>
</dbReference>